<keyword evidence="2" id="KW-1185">Reference proteome</keyword>
<name>A0A495VQ01_9BACT</name>
<sequence>MTKNIAFILYLSEKAQYNYNYCIIAPVRFQSNNHPDRG</sequence>
<dbReference type="AlphaFoldDB" id="A0A495VQ01"/>
<reference evidence="1 2" key="1">
    <citation type="submission" date="2018-10" db="EMBL/GenBank/DDBJ databases">
        <title>Genomic Encyclopedia of Archaeal and Bacterial Type Strains, Phase II (KMG-II): from individual species to whole genera.</title>
        <authorList>
            <person name="Goeker M."/>
        </authorList>
    </citation>
    <scope>NUCLEOTIDE SEQUENCE [LARGE SCALE GENOMIC DNA]</scope>
    <source>
        <strain evidence="1 2">NSB1</strain>
    </source>
</reference>
<organism evidence="1 2">
    <name type="scientific">Coprobacter fastidiosus NSB1 = JCM 33896</name>
    <dbReference type="NCBI Taxonomy" id="1349822"/>
    <lineage>
        <taxon>Bacteria</taxon>
        <taxon>Pseudomonadati</taxon>
        <taxon>Bacteroidota</taxon>
        <taxon>Bacteroidia</taxon>
        <taxon>Bacteroidales</taxon>
        <taxon>Barnesiellaceae</taxon>
        <taxon>Coprobacter</taxon>
    </lineage>
</organism>
<protein>
    <submittedName>
        <fullName evidence="1">Uncharacterized protein</fullName>
    </submittedName>
</protein>
<dbReference type="EMBL" id="RBXN01000006">
    <property type="protein sequence ID" value="RKT51010.1"/>
    <property type="molecule type" value="Genomic_DNA"/>
</dbReference>
<accession>A0A495VQ01</accession>
<dbReference type="Proteomes" id="UP000269493">
    <property type="component" value="Unassembled WGS sequence"/>
</dbReference>
<proteinExistence type="predicted"/>
<evidence type="ECO:0000313" key="1">
    <source>
        <dbReference type="EMBL" id="RKT51010.1"/>
    </source>
</evidence>
<evidence type="ECO:0000313" key="2">
    <source>
        <dbReference type="Proteomes" id="UP000269493"/>
    </source>
</evidence>
<gene>
    <name evidence="1" type="ORF">BC742_1970</name>
</gene>
<comment type="caution">
    <text evidence="1">The sequence shown here is derived from an EMBL/GenBank/DDBJ whole genome shotgun (WGS) entry which is preliminary data.</text>
</comment>